<dbReference type="RefSeq" id="XP_002850191.1">
    <property type="nucleotide sequence ID" value="XM_002850145.1"/>
</dbReference>
<evidence type="ECO:0000313" key="2">
    <source>
        <dbReference type="Proteomes" id="UP000002035"/>
    </source>
</evidence>
<dbReference type="AlphaFoldDB" id="C5FCG3"/>
<name>C5FCG3_ARTOC</name>
<keyword evidence="2" id="KW-1185">Reference proteome</keyword>
<dbReference type="GeneID" id="9225252"/>
<gene>
    <name evidence="1" type="ORF">MCYG_00295</name>
</gene>
<sequence>MTHPTEPIDETHTLAQFKSEISNRRIYTGNGVARFKRLPRVCGLEHLDFTPSISQAHNLRIEMARTERYVTTFSQVLEVDKITERLEYSTSEEQGTVEAVFIP</sequence>
<dbReference type="VEuPathDB" id="FungiDB:MCYG_00295"/>
<dbReference type="HOGENOM" id="CLU_2263130_0_0_1"/>
<reference evidence="2" key="1">
    <citation type="journal article" date="2012" name="MBio">
        <title>Comparative genome analysis of Trichophyton rubrum and related dermatophytes reveals candidate genes involved in infection.</title>
        <authorList>
            <person name="Martinez D.A."/>
            <person name="Oliver B.G."/>
            <person name="Graeser Y."/>
            <person name="Goldberg J.M."/>
            <person name="Li W."/>
            <person name="Martinez-Rossi N.M."/>
            <person name="Monod M."/>
            <person name="Shelest E."/>
            <person name="Barton R.C."/>
            <person name="Birch E."/>
            <person name="Brakhage A.A."/>
            <person name="Chen Z."/>
            <person name="Gurr S.J."/>
            <person name="Heiman D."/>
            <person name="Heitman J."/>
            <person name="Kosti I."/>
            <person name="Rossi A."/>
            <person name="Saif S."/>
            <person name="Samalova M."/>
            <person name="Saunders C.W."/>
            <person name="Shea T."/>
            <person name="Summerbell R.C."/>
            <person name="Xu J."/>
            <person name="Young S."/>
            <person name="Zeng Q."/>
            <person name="Birren B.W."/>
            <person name="Cuomo C.A."/>
            <person name="White T.C."/>
        </authorList>
    </citation>
    <scope>NUCLEOTIDE SEQUENCE [LARGE SCALE GENOMIC DNA]</scope>
    <source>
        <strain evidence="2">ATCC MYA-4605 / CBS 113480</strain>
    </source>
</reference>
<dbReference type="EMBL" id="DS995701">
    <property type="protein sequence ID" value="EEQ27407.1"/>
    <property type="molecule type" value="Genomic_DNA"/>
</dbReference>
<proteinExistence type="predicted"/>
<organism evidence="1 2">
    <name type="scientific">Arthroderma otae (strain ATCC MYA-4605 / CBS 113480)</name>
    <name type="common">Microsporum canis</name>
    <dbReference type="NCBI Taxonomy" id="554155"/>
    <lineage>
        <taxon>Eukaryota</taxon>
        <taxon>Fungi</taxon>
        <taxon>Dikarya</taxon>
        <taxon>Ascomycota</taxon>
        <taxon>Pezizomycotina</taxon>
        <taxon>Eurotiomycetes</taxon>
        <taxon>Eurotiomycetidae</taxon>
        <taxon>Onygenales</taxon>
        <taxon>Arthrodermataceae</taxon>
        <taxon>Microsporum</taxon>
    </lineage>
</organism>
<protein>
    <submittedName>
        <fullName evidence="1">Uncharacterized protein</fullName>
    </submittedName>
</protein>
<accession>C5FCG3</accession>
<evidence type="ECO:0000313" key="1">
    <source>
        <dbReference type="EMBL" id="EEQ27407.1"/>
    </source>
</evidence>
<dbReference type="Proteomes" id="UP000002035">
    <property type="component" value="Unassembled WGS sequence"/>
</dbReference>